<dbReference type="SUPFAM" id="SSF56300">
    <property type="entry name" value="Metallo-dependent phosphatases"/>
    <property type="match status" value="1"/>
</dbReference>
<dbReference type="AlphaFoldDB" id="A0A1G2R315"/>
<keyword evidence="2" id="KW-0812">Transmembrane</keyword>
<dbReference type="CDD" id="cd07381">
    <property type="entry name" value="MPP_CapA"/>
    <property type="match status" value="1"/>
</dbReference>
<dbReference type="Gene3D" id="3.60.21.10">
    <property type="match status" value="1"/>
</dbReference>
<sequence>MKHFTLFAIVGTIYAILFGGTFFFWHDKFLLFPKLSLGETKLSLDNDTDTITLLFAGDIMLDRGVEFYINQHNDWKLPFLHIADTLKNADLTFGNLESVISDKGENQGSIYSFRADPKALEGLIFAGFDVLSVANNHSLDYGSDALLDSIQRLKDSGIVPIGGGSNRYEANAPVFKRYYTSKYDSAGTIIAILAYTTMGSPLWQAGDNSPGVAWMDVSKLPQLKEDIELTGELSDITVVSFHFGEEYQTQPSETQKLIAQSAIDAGADIVIGHHPHVIQPVEQYKDGWIAWSLGNFVFDQGFSKETMEGLLLEVRVEGKQITQVIPRVIRMNSLFQPKLQ</sequence>
<evidence type="ECO:0000259" key="3">
    <source>
        <dbReference type="SMART" id="SM00854"/>
    </source>
</evidence>
<organism evidence="4 5">
    <name type="scientific">Candidatus Wildermuthbacteria bacterium RIFCSPHIGHO2_02_FULL_47_12</name>
    <dbReference type="NCBI Taxonomy" id="1802451"/>
    <lineage>
        <taxon>Bacteria</taxon>
        <taxon>Candidatus Wildermuthiibacteriota</taxon>
    </lineage>
</organism>
<dbReference type="Proteomes" id="UP000176901">
    <property type="component" value="Unassembled WGS sequence"/>
</dbReference>
<dbReference type="InterPro" id="IPR029052">
    <property type="entry name" value="Metallo-depent_PP-like"/>
</dbReference>
<feature type="domain" description="Capsule synthesis protein CapA" evidence="3">
    <location>
        <begin position="52"/>
        <end position="300"/>
    </location>
</feature>
<dbReference type="SMART" id="SM00854">
    <property type="entry name" value="PGA_cap"/>
    <property type="match status" value="1"/>
</dbReference>
<keyword evidence="2" id="KW-0472">Membrane</keyword>
<evidence type="ECO:0000256" key="2">
    <source>
        <dbReference type="SAM" id="Phobius"/>
    </source>
</evidence>
<protein>
    <recommendedName>
        <fullName evidence="3">Capsule synthesis protein CapA domain-containing protein</fullName>
    </recommendedName>
</protein>
<dbReference type="STRING" id="1802451.A3C82_00225"/>
<proteinExistence type="inferred from homology"/>
<feature type="transmembrane region" description="Helical" evidence="2">
    <location>
        <begin position="6"/>
        <end position="25"/>
    </location>
</feature>
<keyword evidence="2" id="KW-1133">Transmembrane helix</keyword>
<evidence type="ECO:0000313" key="4">
    <source>
        <dbReference type="EMBL" id="OHA67274.1"/>
    </source>
</evidence>
<evidence type="ECO:0000256" key="1">
    <source>
        <dbReference type="ARBA" id="ARBA00005662"/>
    </source>
</evidence>
<gene>
    <name evidence="4" type="ORF">A3C82_00225</name>
</gene>
<accession>A0A1G2R315</accession>
<comment type="similarity">
    <text evidence="1">Belongs to the CapA family.</text>
</comment>
<dbReference type="Pfam" id="PF09587">
    <property type="entry name" value="PGA_cap"/>
    <property type="match status" value="1"/>
</dbReference>
<reference evidence="4 5" key="1">
    <citation type="journal article" date="2016" name="Nat. Commun.">
        <title>Thousands of microbial genomes shed light on interconnected biogeochemical processes in an aquifer system.</title>
        <authorList>
            <person name="Anantharaman K."/>
            <person name="Brown C.T."/>
            <person name="Hug L.A."/>
            <person name="Sharon I."/>
            <person name="Castelle C.J."/>
            <person name="Probst A.J."/>
            <person name="Thomas B.C."/>
            <person name="Singh A."/>
            <person name="Wilkins M.J."/>
            <person name="Karaoz U."/>
            <person name="Brodie E.L."/>
            <person name="Williams K.H."/>
            <person name="Hubbard S.S."/>
            <person name="Banfield J.F."/>
        </authorList>
    </citation>
    <scope>NUCLEOTIDE SEQUENCE [LARGE SCALE GENOMIC DNA]</scope>
</reference>
<dbReference type="PANTHER" id="PTHR33393">
    <property type="entry name" value="POLYGLUTAMINE SYNTHESIS ACCESSORY PROTEIN RV0574C-RELATED"/>
    <property type="match status" value="1"/>
</dbReference>
<dbReference type="PANTHER" id="PTHR33393:SF11">
    <property type="entry name" value="POLYGLUTAMINE SYNTHESIS ACCESSORY PROTEIN RV0574C-RELATED"/>
    <property type="match status" value="1"/>
</dbReference>
<name>A0A1G2R315_9BACT</name>
<dbReference type="InterPro" id="IPR052169">
    <property type="entry name" value="CW_Biosynth-Accessory"/>
</dbReference>
<evidence type="ECO:0000313" key="5">
    <source>
        <dbReference type="Proteomes" id="UP000176901"/>
    </source>
</evidence>
<comment type="caution">
    <text evidence="4">The sequence shown here is derived from an EMBL/GenBank/DDBJ whole genome shotgun (WGS) entry which is preliminary data.</text>
</comment>
<dbReference type="EMBL" id="MHTW01000015">
    <property type="protein sequence ID" value="OHA67274.1"/>
    <property type="molecule type" value="Genomic_DNA"/>
</dbReference>
<dbReference type="InterPro" id="IPR019079">
    <property type="entry name" value="Capsule_synth_CapA"/>
</dbReference>